<sequence length="214" mass="23669">MKRAAVILITVLILTTAVGCQTSANRPLTQDQNQTDNTQTSVNNNQAMVDKFENLAEQVPGVQRAYVAISNPNVDNNNTGTGTINNNQGTNAPTNTNRDTTNDILNYQSYDNITTRNNPNNPTDVNDTRNNNMVVMVGIRLDDQRNTAAMSDIERQVESKIRNADTRVTRVLVTADAGMIQQINDINTSIRNGTPMTTIQRSIDNLTRNMTTNR</sequence>
<feature type="region of interest" description="Disordered" evidence="1">
    <location>
        <begin position="73"/>
        <end position="100"/>
    </location>
</feature>
<comment type="caution">
    <text evidence="2">The sequence shown here is derived from an EMBL/GenBank/DDBJ whole genome shotgun (WGS) entry which is preliminary data.</text>
</comment>
<dbReference type="EMBL" id="LNQE01001824">
    <property type="protein sequence ID" value="KUG05181.1"/>
    <property type="molecule type" value="Genomic_DNA"/>
</dbReference>
<reference evidence="2" key="1">
    <citation type="journal article" date="2015" name="Proc. Natl. Acad. Sci. U.S.A.">
        <title>Networks of energetic and metabolic interactions define dynamics in microbial communities.</title>
        <authorList>
            <person name="Embree M."/>
            <person name="Liu J.K."/>
            <person name="Al-Bassam M.M."/>
            <person name="Zengler K."/>
        </authorList>
    </citation>
    <scope>NUCLEOTIDE SEQUENCE</scope>
</reference>
<name>A0A0W8E9K3_9ZZZZ</name>
<dbReference type="InterPro" id="IPR019076">
    <property type="entry name" value="Spore_lipoprot_YhcN/YlaJ-like"/>
</dbReference>
<accession>A0A0W8E9K3</accession>
<evidence type="ECO:0000313" key="2">
    <source>
        <dbReference type="EMBL" id="KUG05181.1"/>
    </source>
</evidence>
<gene>
    <name evidence="2" type="ORF">ASZ90_017367</name>
</gene>
<feature type="compositionally biased region" description="Low complexity" evidence="1">
    <location>
        <begin position="73"/>
        <end position="91"/>
    </location>
</feature>
<proteinExistence type="predicted"/>
<evidence type="ECO:0008006" key="3">
    <source>
        <dbReference type="Google" id="ProtNLM"/>
    </source>
</evidence>
<evidence type="ECO:0000256" key="1">
    <source>
        <dbReference type="SAM" id="MobiDB-lite"/>
    </source>
</evidence>
<organism evidence="2">
    <name type="scientific">hydrocarbon metagenome</name>
    <dbReference type="NCBI Taxonomy" id="938273"/>
    <lineage>
        <taxon>unclassified sequences</taxon>
        <taxon>metagenomes</taxon>
        <taxon>ecological metagenomes</taxon>
    </lineage>
</organism>
<dbReference type="PROSITE" id="PS51257">
    <property type="entry name" value="PROKAR_LIPOPROTEIN"/>
    <property type="match status" value="1"/>
</dbReference>
<dbReference type="Pfam" id="PF09580">
    <property type="entry name" value="Spore_YhcN_YlaJ"/>
    <property type="match status" value="1"/>
</dbReference>
<dbReference type="AlphaFoldDB" id="A0A0W8E9K3"/>
<protein>
    <recommendedName>
        <fullName evidence="3">Lipoprotein</fullName>
    </recommendedName>
</protein>